<evidence type="ECO:0000313" key="2">
    <source>
        <dbReference type="Proteomes" id="UP000182945"/>
    </source>
</evidence>
<evidence type="ECO:0000313" key="1">
    <source>
        <dbReference type="EMBL" id="APC47814.1"/>
    </source>
</evidence>
<dbReference type="KEGG" id="vhl:BME96_06350"/>
<gene>
    <name evidence="1" type="ORF">BME96_06350</name>
</gene>
<name>A0AAC9NKL2_VIRHA</name>
<dbReference type="InterPro" id="IPR018540">
    <property type="entry name" value="Spo0E-like"/>
</dbReference>
<dbReference type="AlphaFoldDB" id="A0AAC9NKL2"/>
<proteinExistence type="predicted"/>
<protein>
    <recommendedName>
        <fullName evidence="3">Spo0E family sporulation regulatory protein-aspartic acid phosphatase</fullName>
    </recommendedName>
</protein>
<dbReference type="InterPro" id="IPR036638">
    <property type="entry name" value="HLH_DNA-bd_sf"/>
</dbReference>
<dbReference type="Gene3D" id="4.10.280.10">
    <property type="entry name" value="Helix-loop-helix DNA-binding domain"/>
    <property type="match status" value="1"/>
</dbReference>
<dbReference type="Pfam" id="PF09388">
    <property type="entry name" value="SpoOE-like"/>
    <property type="match status" value="1"/>
</dbReference>
<organism evidence="1 2">
    <name type="scientific">Virgibacillus halodenitrificans</name>
    <name type="common">Bacillus halodenitrificans</name>
    <dbReference type="NCBI Taxonomy" id="1482"/>
    <lineage>
        <taxon>Bacteria</taxon>
        <taxon>Bacillati</taxon>
        <taxon>Bacillota</taxon>
        <taxon>Bacilli</taxon>
        <taxon>Bacillales</taxon>
        <taxon>Bacillaceae</taxon>
        <taxon>Virgibacillus</taxon>
    </lineage>
</organism>
<reference evidence="1 2" key="1">
    <citation type="submission" date="2016-11" db="EMBL/GenBank/DDBJ databases">
        <title>Complete genome sequencing of Virgibacillus halodenitrificans PDB-F2.</title>
        <authorList>
            <person name="Sun Z."/>
            <person name="Zhou Y."/>
            <person name="Li H."/>
        </authorList>
    </citation>
    <scope>NUCLEOTIDE SEQUENCE [LARGE SCALE GENOMIC DNA]</scope>
    <source>
        <strain evidence="1 2">PDB-F2</strain>
    </source>
</reference>
<dbReference type="SUPFAM" id="SSF140500">
    <property type="entry name" value="BAS1536-like"/>
    <property type="match status" value="1"/>
</dbReference>
<dbReference type="GO" id="GO:0046983">
    <property type="term" value="F:protein dimerization activity"/>
    <property type="evidence" value="ECO:0007669"/>
    <property type="project" value="InterPro"/>
</dbReference>
<accession>A0AAC9NKL2</accession>
<dbReference type="Proteomes" id="UP000182945">
    <property type="component" value="Chromosome"/>
</dbReference>
<dbReference type="GO" id="GO:0043937">
    <property type="term" value="P:regulation of sporulation"/>
    <property type="evidence" value="ECO:0007669"/>
    <property type="project" value="InterPro"/>
</dbReference>
<evidence type="ECO:0008006" key="3">
    <source>
        <dbReference type="Google" id="ProtNLM"/>
    </source>
</evidence>
<dbReference type="EMBL" id="CP017962">
    <property type="protein sequence ID" value="APC47814.1"/>
    <property type="molecule type" value="Genomic_DNA"/>
</dbReference>
<sequence length="63" mass="7447">MRGVKDLNTLHDLYKKIEETRQKMYKAYKNDPQGPEVLAISQTLDELLNKLERLKREKTQDGN</sequence>
<dbReference type="InterPro" id="IPR037208">
    <property type="entry name" value="Spo0E-like_sf"/>
</dbReference>